<evidence type="ECO:0000256" key="3">
    <source>
        <dbReference type="ARBA" id="ARBA00022679"/>
    </source>
</evidence>
<evidence type="ECO:0000259" key="8">
    <source>
        <dbReference type="PROSITE" id="PS51684"/>
    </source>
</evidence>
<dbReference type="GO" id="GO:0005737">
    <property type="term" value="C:cytoplasm"/>
    <property type="evidence" value="ECO:0007669"/>
    <property type="project" value="TreeGrafter"/>
</dbReference>
<dbReference type="OrthoDB" id="329099at2759"/>
<dbReference type="GeneID" id="34621216"/>
<keyword evidence="4" id="KW-0949">S-adenosyl-L-methionine</keyword>
<keyword evidence="3" id="KW-0808">Transferase</keyword>
<dbReference type="EC" id="2.1.1.282" evidence="1"/>
<evidence type="ECO:0000256" key="1">
    <source>
        <dbReference type="ARBA" id="ARBA00012750"/>
    </source>
</evidence>
<proteinExistence type="predicted"/>
<sequence length="866" mass="91813">MEDFPKRKQRILRGLIPEGESPTSQELACACDEGMGYLEGNTPKQDKSLKGSVDALLVPICAYLNAHPEYVTTSCCSGRITAYQQAHTSDGKRVKSGGRLVFVSHEAVDLSAAERLLTEILEGSRHYPEKRTGKADTERSEKALPALSHTDLKLEPVILHVESATAPAALALLRAAIAAGLRESGILSLGKRNIVAIRGSQRLEAPLTLGLRGSLQLPGLPRSDEGADPADAEGEQLLPGGQRTLQGSGESCGSSRRASECTKGETAFELASGSPHNVGHAVSSDSRSGGASHAFVGVRERELLKAVKSALEDLGVYDKTRKVQQLHFEEFDSTEQIELTPPPPPNCPWLGLLPVKSDLCDGSLSQELRAALVTSAGGLWPVVTSNAHGRRRKQSIAECLDGLLRAACTALPGGDALVRRAEQLRKERLSGGSPAPAACPAARGDLLIKWPEKFERPPTVEWPPCPASCARACLALCSSCARLLETSLWRAFCKELRVTAVGLQAPVEGRMRQSQARLVYGDSGLTGVKENGITYTLDVTQCMFASGNGTERLRFRESIQASKGPPETVVDLFCGIGYFSLLALASVPPTRLKKLYACDINPTALKFFHMSLAPNRVDPCRVTFLLCDSCSPLSGSVATAPSAVDVAVECSPAAAAARLATATAVADTPVQHKALSRHSQNSTETTATVPAALMGIADRISLGLIPSSEEAWPTAVALLNGKRGGTLHVHGVAPLEAAGYSGQPLPSALYAYTDAATGEQLVTASVLEATGASGESIDGAMPQQDKSRPTGVGGNCKLGASLQFAQHALRSMAELVKTKIKQPGEVWAVYVHHVEKVKSYAPKLFHFVVDITACPLVYSASICNRL</sequence>
<feature type="domain" description="SAM-dependent methyltransferase TRM5/TYW2-type" evidence="8">
    <location>
        <begin position="467"/>
        <end position="855"/>
    </location>
</feature>
<evidence type="ECO:0000313" key="9">
    <source>
        <dbReference type="Proteomes" id="UP000515125"/>
    </source>
</evidence>
<name>A0A6P6RWT4_9EIME</name>
<dbReference type="PANTHER" id="PTHR23245:SF31">
    <property type="entry name" value="TRNA WYBUTOSINE-SYNTHESIZING PROTEIN 3 HOMOLOG"/>
    <property type="match status" value="1"/>
</dbReference>
<comment type="catalytic activity">
    <reaction evidence="6">
        <text>4-demethyl-7-[(3S)-3-amino-3-carboxypropyl]wyosine(37) in tRNA(Phe) + S-adenosyl-L-methionine = 7-[(3S)-3-amino-3-carboxypropyl]wyosine(37) in tRNA(Phe) + S-adenosyl-L-homocysteine + H(+)</text>
        <dbReference type="Rhea" id="RHEA:36635"/>
        <dbReference type="Rhea" id="RHEA-COMP:10378"/>
        <dbReference type="Rhea" id="RHEA-COMP:10379"/>
        <dbReference type="ChEBI" id="CHEBI:15378"/>
        <dbReference type="ChEBI" id="CHEBI:57856"/>
        <dbReference type="ChEBI" id="CHEBI:59789"/>
        <dbReference type="ChEBI" id="CHEBI:73543"/>
        <dbReference type="ChEBI" id="CHEBI:73550"/>
        <dbReference type="EC" id="2.1.1.282"/>
    </reaction>
</comment>
<evidence type="ECO:0000256" key="6">
    <source>
        <dbReference type="ARBA" id="ARBA00049202"/>
    </source>
</evidence>
<protein>
    <recommendedName>
        <fullName evidence="1">tRNA(Phe) 7-[(3-amino-3-carboxypropyl)-4-demethylwyosine(37)-N(4)]-methyltransferase</fullName>
        <ecNumber evidence="1">2.1.1.282</ecNumber>
    </recommendedName>
</protein>
<feature type="region of interest" description="Disordered" evidence="7">
    <location>
        <begin position="272"/>
        <end position="291"/>
    </location>
</feature>
<dbReference type="InterPro" id="IPR036602">
    <property type="entry name" value="tRNA_yW-synthesising-like_sf"/>
</dbReference>
<organism evidence="9 10">
    <name type="scientific">Cyclospora cayetanensis</name>
    <dbReference type="NCBI Taxonomy" id="88456"/>
    <lineage>
        <taxon>Eukaryota</taxon>
        <taxon>Sar</taxon>
        <taxon>Alveolata</taxon>
        <taxon>Apicomplexa</taxon>
        <taxon>Conoidasida</taxon>
        <taxon>Coccidia</taxon>
        <taxon>Eucoccidiorida</taxon>
        <taxon>Eimeriorina</taxon>
        <taxon>Eimeriidae</taxon>
        <taxon>Cyclospora</taxon>
    </lineage>
</organism>
<dbReference type="Proteomes" id="UP000515125">
    <property type="component" value="Unplaced"/>
</dbReference>
<evidence type="ECO:0000313" key="10">
    <source>
        <dbReference type="RefSeq" id="XP_026192356.1"/>
    </source>
</evidence>
<evidence type="ECO:0000256" key="7">
    <source>
        <dbReference type="SAM" id="MobiDB-lite"/>
    </source>
</evidence>
<dbReference type="InterPro" id="IPR056743">
    <property type="entry name" value="TRM5-TYW2-like_MTfase"/>
</dbReference>
<keyword evidence="2" id="KW-0489">Methyltransferase</keyword>
<feature type="compositionally biased region" description="Polar residues" evidence="7">
    <location>
        <begin position="243"/>
        <end position="256"/>
    </location>
</feature>
<reference evidence="10" key="1">
    <citation type="submission" date="2025-08" db="UniProtKB">
        <authorList>
            <consortium name="RefSeq"/>
        </authorList>
    </citation>
    <scope>IDENTIFICATION</scope>
</reference>
<dbReference type="SUPFAM" id="SSF111278">
    <property type="entry name" value="SSo0622-like"/>
    <property type="match status" value="1"/>
</dbReference>
<gene>
    <name evidence="10" type="primary">LOC34621216</name>
</gene>
<evidence type="ECO:0000256" key="2">
    <source>
        <dbReference type="ARBA" id="ARBA00022603"/>
    </source>
</evidence>
<dbReference type="CDD" id="cd02440">
    <property type="entry name" value="AdoMet_MTases"/>
    <property type="match status" value="1"/>
</dbReference>
<keyword evidence="5" id="KW-0819">tRNA processing</keyword>
<accession>A0A6P6RWT4</accession>
<dbReference type="GO" id="GO:0030488">
    <property type="term" value="P:tRNA methylation"/>
    <property type="evidence" value="ECO:0007669"/>
    <property type="project" value="TreeGrafter"/>
</dbReference>
<dbReference type="PANTHER" id="PTHR23245">
    <property type="entry name" value="TRNA METHYLTRANSFERASE"/>
    <property type="match status" value="1"/>
</dbReference>
<dbReference type="Pfam" id="PF02676">
    <property type="entry name" value="TYW3"/>
    <property type="match status" value="1"/>
</dbReference>
<dbReference type="SUPFAM" id="SSF53335">
    <property type="entry name" value="S-adenosyl-L-methionine-dependent methyltransferases"/>
    <property type="match status" value="1"/>
</dbReference>
<dbReference type="Pfam" id="PF02475">
    <property type="entry name" value="TRM5-TYW2_MTfase"/>
    <property type="match status" value="1"/>
</dbReference>
<dbReference type="RefSeq" id="XP_026192356.1">
    <property type="nucleotide sequence ID" value="XM_026336571.1"/>
</dbReference>
<dbReference type="Gene3D" id="3.40.50.150">
    <property type="entry name" value="Vaccinia Virus protein VP39"/>
    <property type="match status" value="1"/>
</dbReference>
<dbReference type="InterPro" id="IPR003827">
    <property type="entry name" value="tRNA_yW-synthesising"/>
</dbReference>
<feature type="region of interest" description="Disordered" evidence="7">
    <location>
        <begin position="216"/>
        <end position="258"/>
    </location>
</feature>
<dbReference type="GO" id="GO:0008175">
    <property type="term" value="F:tRNA methyltransferase activity"/>
    <property type="evidence" value="ECO:0007669"/>
    <property type="project" value="TreeGrafter"/>
</dbReference>
<dbReference type="GO" id="GO:0031591">
    <property type="term" value="P:wybutosine biosynthetic process"/>
    <property type="evidence" value="ECO:0007669"/>
    <property type="project" value="TreeGrafter"/>
</dbReference>
<evidence type="ECO:0000256" key="5">
    <source>
        <dbReference type="ARBA" id="ARBA00022694"/>
    </source>
</evidence>
<dbReference type="AlphaFoldDB" id="A0A6P6RWT4"/>
<dbReference type="Gene3D" id="3.30.1960.10">
    <property type="entry name" value="tRNA wybutosine-synthesizing-like"/>
    <property type="match status" value="1"/>
</dbReference>
<keyword evidence="9" id="KW-1185">Reference proteome</keyword>
<evidence type="ECO:0000256" key="4">
    <source>
        <dbReference type="ARBA" id="ARBA00022691"/>
    </source>
</evidence>
<dbReference type="InterPro" id="IPR029063">
    <property type="entry name" value="SAM-dependent_MTases_sf"/>
</dbReference>
<dbReference type="PROSITE" id="PS51684">
    <property type="entry name" value="SAM_MT_TRM5_TYW2"/>
    <property type="match status" value="1"/>
</dbReference>
<dbReference type="InterPro" id="IPR030382">
    <property type="entry name" value="MeTrfase_TRM5/TYW2"/>
</dbReference>